<protein>
    <recommendedName>
        <fullName evidence="1">ER-bound oxygenase mpaB/mpaB'/Rubber oxygenase catalytic domain-containing protein</fullName>
    </recommendedName>
</protein>
<evidence type="ECO:0000313" key="2">
    <source>
        <dbReference type="EMBL" id="ABL94423.1"/>
    </source>
</evidence>
<organism evidence="2">
    <name type="scientific">Mycobacterium sp. (strain KMS)</name>
    <dbReference type="NCBI Taxonomy" id="189918"/>
    <lineage>
        <taxon>Bacteria</taxon>
        <taxon>Bacillati</taxon>
        <taxon>Actinomycetota</taxon>
        <taxon>Actinomycetes</taxon>
        <taxon>Mycobacteriales</taxon>
        <taxon>Mycobacteriaceae</taxon>
        <taxon>Mycobacterium</taxon>
    </lineage>
</organism>
<dbReference type="STRING" id="189918.Mkms_5234"/>
<dbReference type="EMBL" id="CP000518">
    <property type="protein sequence ID" value="ABL94423.1"/>
    <property type="molecule type" value="Genomic_DNA"/>
</dbReference>
<evidence type="ECO:0000259" key="1">
    <source>
        <dbReference type="Pfam" id="PF09995"/>
    </source>
</evidence>
<dbReference type="PANTHER" id="PTHR36151:SF3">
    <property type="entry name" value="ER-BOUND OXYGENASE MPAB_MPAB'_RUBBER OXYGENASE CATALYTIC DOMAIN-CONTAINING PROTEIN"/>
    <property type="match status" value="1"/>
</dbReference>
<dbReference type="GO" id="GO:0016491">
    <property type="term" value="F:oxidoreductase activity"/>
    <property type="evidence" value="ECO:0007669"/>
    <property type="project" value="InterPro"/>
</dbReference>
<name>A1UNL5_MYCSK</name>
<dbReference type="PANTHER" id="PTHR36151">
    <property type="entry name" value="BLR2777 PROTEIN"/>
    <property type="match status" value="1"/>
</dbReference>
<sequence length="343" mass="38872">MLTIIRNPGGAIDPICTARTPPMFIADRTPHPRSYGMLAPMALPQQSGRVSAAGRTLTLADTRITVDRRTARWSDDEVTATEAMDFWSFAAGAANVIMQLSWPEVGYGVVESKVDSGNLLKHPWKRARTTFSYLAVALFGNDADRAAYRAAVDGAHRHVKSTDASPVRYNAFDRDQQMWVAACLFVGLEDAYQMLRGEMTAAQAEQFYRSAWPLGTTLQVTEDQWPPTRAEFDSYWIGACGRVSMDDTVRAYLTDLIDLRMIPAPLRWSSRHLLQFLTVGFLAPIFREALGVTWSAREQRWFERLFLFVAFVNRFLPPFVRQGGSHLLLADVRRRVRRHRRLV</sequence>
<proteinExistence type="predicted"/>
<reference evidence="2" key="1">
    <citation type="submission" date="2006-12" db="EMBL/GenBank/DDBJ databases">
        <title>Complete sequence of chromosome of Mycobacterium sp. KMS.</title>
        <authorList>
            <consortium name="US DOE Joint Genome Institute"/>
            <person name="Copeland A."/>
            <person name="Lucas S."/>
            <person name="Lapidus A."/>
            <person name="Barry K."/>
            <person name="Detter J.C."/>
            <person name="Glavina del Rio T."/>
            <person name="Hammon N."/>
            <person name="Israni S."/>
            <person name="Dalin E."/>
            <person name="Tice H."/>
            <person name="Pitluck S."/>
            <person name="Kiss H."/>
            <person name="Brettin T."/>
            <person name="Bruce D."/>
            <person name="Han C."/>
            <person name="Tapia R."/>
            <person name="Gilna P."/>
            <person name="Schmutz J."/>
            <person name="Larimer F."/>
            <person name="Land M."/>
            <person name="Hauser L."/>
            <person name="Kyrpides N."/>
            <person name="Mikhailova N."/>
            <person name="Miller C.D."/>
            <person name="Richardson P."/>
        </authorList>
    </citation>
    <scope>NUCLEOTIDE SEQUENCE [LARGE SCALE GENOMIC DNA]</scope>
    <source>
        <strain evidence="2">KMS</strain>
    </source>
</reference>
<dbReference type="Pfam" id="PF09995">
    <property type="entry name" value="MPAB_Lcp_cat"/>
    <property type="match status" value="1"/>
</dbReference>
<gene>
    <name evidence="2" type="ordered locus">Mkms_5234</name>
</gene>
<accession>A1UNL5</accession>
<dbReference type="OrthoDB" id="3422701at2"/>
<dbReference type="HOGENOM" id="CLU_059206_3_0_11"/>
<dbReference type="InterPro" id="IPR018713">
    <property type="entry name" value="MPAB/Lcp_cat_dom"/>
</dbReference>
<dbReference type="KEGG" id="mkm:Mkms_5234"/>
<feature type="domain" description="ER-bound oxygenase mpaB/mpaB'/Rubber oxygenase catalytic" evidence="1">
    <location>
        <begin position="86"/>
        <end position="310"/>
    </location>
</feature>
<dbReference type="AlphaFoldDB" id="A1UNL5"/>